<dbReference type="PROSITE" id="PS51352">
    <property type="entry name" value="THIOREDOXIN_2"/>
    <property type="match status" value="1"/>
</dbReference>
<dbReference type="Pfam" id="PF00578">
    <property type="entry name" value="AhpC-TSA"/>
    <property type="match status" value="1"/>
</dbReference>
<dbReference type="GO" id="GO:0016853">
    <property type="term" value="F:isomerase activity"/>
    <property type="evidence" value="ECO:0007669"/>
    <property type="project" value="UniProtKB-KW"/>
</dbReference>
<dbReference type="EMBL" id="FNFH01000002">
    <property type="protein sequence ID" value="SDJ83230.1"/>
    <property type="molecule type" value="Genomic_DNA"/>
</dbReference>
<keyword evidence="1" id="KW-0676">Redox-active center</keyword>
<dbReference type="STRING" id="658219.SAMN05216212_0897"/>
<dbReference type="InterPro" id="IPR013766">
    <property type="entry name" value="Thioredoxin_domain"/>
</dbReference>
<dbReference type="CDD" id="cd03011">
    <property type="entry name" value="TlpA_like_ScsD_MtbDsbE"/>
    <property type="match status" value="1"/>
</dbReference>
<sequence>MGTALRRLGGFTLVAVVALTVVGYYQQRDLPREEPRPLVGKSLGGELLDLQQMAGSAPVVVYFWATWCGYCRVVSPAVAELAREHQVITVALQSGAPEEVRAYLQENRLRFPTINDPSGALSARWGVRVTPTIVIVDSNGDIAWVTSGSTTKWGLQWRLAFTD</sequence>
<protein>
    <submittedName>
        <fullName evidence="3">Thiol-disulfide isomerase or thioredoxin</fullName>
    </submittedName>
</protein>
<dbReference type="SUPFAM" id="SSF52833">
    <property type="entry name" value="Thioredoxin-like"/>
    <property type="match status" value="1"/>
</dbReference>
<evidence type="ECO:0000313" key="3">
    <source>
        <dbReference type="EMBL" id="SDJ83230.1"/>
    </source>
</evidence>
<reference evidence="4" key="1">
    <citation type="submission" date="2016-10" db="EMBL/GenBank/DDBJ databases">
        <authorList>
            <person name="Varghese N."/>
            <person name="Submissions S."/>
        </authorList>
    </citation>
    <scope>NUCLEOTIDE SEQUENCE [LARGE SCALE GENOMIC DNA]</scope>
    <source>
        <strain evidence="4">CGMCC 1.10658</strain>
    </source>
</reference>
<dbReference type="PANTHER" id="PTHR42852:SF17">
    <property type="entry name" value="THIOREDOXIN-LIKE PROTEIN HI_1115"/>
    <property type="match status" value="1"/>
</dbReference>
<accession>A0A1G8X0E6</accession>
<dbReference type="GO" id="GO:0016209">
    <property type="term" value="F:antioxidant activity"/>
    <property type="evidence" value="ECO:0007669"/>
    <property type="project" value="InterPro"/>
</dbReference>
<dbReference type="RefSeq" id="WP_091509079.1">
    <property type="nucleotide sequence ID" value="NZ_FNFH01000002.1"/>
</dbReference>
<dbReference type="InterPro" id="IPR050553">
    <property type="entry name" value="Thioredoxin_ResA/DsbE_sf"/>
</dbReference>
<evidence type="ECO:0000256" key="1">
    <source>
        <dbReference type="ARBA" id="ARBA00023284"/>
    </source>
</evidence>
<organism evidence="3 4">
    <name type="scientific">Microbulbifer yueqingensis</name>
    <dbReference type="NCBI Taxonomy" id="658219"/>
    <lineage>
        <taxon>Bacteria</taxon>
        <taxon>Pseudomonadati</taxon>
        <taxon>Pseudomonadota</taxon>
        <taxon>Gammaproteobacteria</taxon>
        <taxon>Cellvibrionales</taxon>
        <taxon>Microbulbiferaceae</taxon>
        <taxon>Microbulbifer</taxon>
    </lineage>
</organism>
<dbReference type="OrthoDB" id="9799347at2"/>
<dbReference type="InterPro" id="IPR036249">
    <property type="entry name" value="Thioredoxin-like_sf"/>
</dbReference>
<feature type="domain" description="Thioredoxin" evidence="2">
    <location>
        <begin position="28"/>
        <end position="163"/>
    </location>
</feature>
<dbReference type="PROSITE" id="PS00194">
    <property type="entry name" value="THIOREDOXIN_1"/>
    <property type="match status" value="1"/>
</dbReference>
<keyword evidence="4" id="KW-1185">Reference proteome</keyword>
<dbReference type="InterPro" id="IPR017937">
    <property type="entry name" value="Thioredoxin_CS"/>
</dbReference>
<evidence type="ECO:0000259" key="2">
    <source>
        <dbReference type="PROSITE" id="PS51352"/>
    </source>
</evidence>
<dbReference type="InterPro" id="IPR000866">
    <property type="entry name" value="AhpC/TSA"/>
</dbReference>
<dbReference type="Gene3D" id="3.40.30.10">
    <property type="entry name" value="Glutaredoxin"/>
    <property type="match status" value="1"/>
</dbReference>
<keyword evidence="3" id="KW-0413">Isomerase</keyword>
<evidence type="ECO:0000313" key="4">
    <source>
        <dbReference type="Proteomes" id="UP000199305"/>
    </source>
</evidence>
<gene>
    <name evidence="3" type="ORF">SAMN05216212_0897</name>
</gene>
<proteinExistence type="predicted"/>
<dbReference type="Proteomes" id="UP000199305">
    <property type="component" value="Unassembled WGS sequence"/>
</dbReference>
<name>A0A1G8X0E6_9GAMM</name>
<dbReference type="AlphaFoldDB" id="A0A1G8X0E6"/>
<dbReference type="GO" id="GO:0015036">
    <property type="term" value="F:disulfide oxidoreductase activity"/>
    <property type="evidence" value="ECO:0007669"/>
    <property type="project" value="UniProtKB-ARBA"/>
</dbReference>
<dbReference type="PANTHER" id="PTHR42852">
    <property type="entry name" value="THIOL:DISULFIDE INTERCHANGE PROTEIN DSBE"/>
    <property type="match status" value="1"/>
</dbReference>